<dbReference type="Proteomes" id="UP000054302">
    <property type="component" value="Unassembled WGS sequence"/>
</dbReference>
<dbReference type="PANTHER" id="PTHR38488:SF1">
    <property type="entry name" value="OXIDOREDUCTASE 9.5 KDA SUBUNIT, PUTATIVE (AFU_ORTHOLOGUE AFUA_5G08980)-RELATED"/>
    <property type="match status" value="1"/>
</dbReference>
<dbReference type="CDD" id="cd22903">
    <property type="entry name" value="NI9M"/>
    <property type="match status" value="1"/>
</dbReference>
<dbReference type="GeneID" id="27323580"/>
<feature type="transmembrane region" description="Helical" evidence="1">
    <location>
        <begin position="26"/>
        <end position="44"/>
    </location>
</feature>
<accession>A0A0D1WQ39</accession>
<dbReference type="InterPro" id="IPR039961">
    <property type="entry name" value="Nuo9.5"/>
</dbReference>
<evidence type="ECO:0000313" key="3">
    <source>
        <dbReference type="Proteomes" id="UP000054302"/>
    </source>
</evidence>
<keyword evidence="1" id="KW-1133">Transmembrane helix</keyword>
<dbReference type="STRING" id="212818.A0A0D1WQ39"/>
<proteinExistence type="predicted"/>
<dbReference type="PANTHER" id="PTHR38488">
    <property type="entry name" value="OXIDOREDUCTASE 9.5 KDA SUBUNIT, PUTATIVE (AFU_ORTHOLOGUE AFUA_5G08980)-RELATED"/>
    <property type="match status" value="1"/>
</dbReference>
<evidence type="ECO:0008006" key="4">
    <source>
        <dbReference type="Google" id="ProtNLM"/>
    </source>
</evidence>
<protein>
    <recommendedName>
        <fullName evidence="4">NADH-ubiquinone oxidoreductase 9.5 kDa subunit</fullName>
    </recommendedName>
</protein>
<organism evidence="2 3">
    <name type="scientific">Exophiala mesophila</name>
    <name type="common">Black yeast-like fungus</name>
    <dbReference type="NCBI Taxonomy" id="212818"/>
    <lineage>
        <taxon>Eukaryota</taxon>
        <taxon>Fungi</taxon>
        <taxon>Dikarya</taxon>
        <taxon>Ascomycota</taxon>
        <taxon>Pezizomycotina</taxon>
        <taxon>Eurotiomycetes</taxon>
        <taxon>Chaetothyriomycetidae</taxon>
        <taxon>Chaetothyriales</taxon>
        <taxon>Herpotrichiellaceae</taxon>
        <taxon>Exophiala</taxon>
    </lineage>
</organism>
<sequence>MSAGIPQRFWGSPIRYLRWAAHEKPAIFWSCVIGACGPLTFVVIPPIRRYVGDEDPPRVPLTYPVPKGPRVIPKGFDDE</sequence>
<reference evidence="2 3" key="1">
    <citation type="submission" date="2015-01" db="EMBL/GenBank/DDBJ databases">
        <title>The Genome Sequence of Exophiala mesophila CBS40295.</title>
        <authorList>
            <consortium name="The Broad Institute Genomics Platform"/>
            <person name="Cuomo C."/>
            <person name="de Hoog S."/>
            <person name="Gorbushina A."/>
            <person name="Stielow B."/>
            <person name="Teixiera M."/>
            <person name="Abouelleil A."/>
            <person name="Chapman S.B."/>
            <person name="Priest M."/>
            <person name="Young S.K."/>
            <person name="Wortman J."/>
            <person name="Nusbaum C."/>
            <person name="Birren B."/>
        </authorList>
    </citation>
    <scope>NUCLEOTIDE SEQUENCE [LARGE SCALE GENOMIC DNA]</scope>
    <source>
        <strain evidence="2 3">CBS 40295</strain>
    </source>
</reference>
<dbReference type="AlphaFoldDB" id="A0A0D1WQ39"/>
<dbReference type="HOGENOM" id="CLU_166990_0_1_1"/>
<keyword evidence="1" id="KW-0812">Transmembrane</keyword>
<keyword evidence="3" id="KW-1185">Reference proteome</keyword>
<dbReference type="OMA" id="EKPAIFW"/>
<dbReference type="OrthoDB" id="2093409at2759"/>
<evidence type="ECO:0000256" key="1">
    <source>
        <dbReference type="SAM" id="Phobius"/>
    </source>
</evidence>
<dbReference type="EMBL" id="KN847523">
    <property type="protein sequence ID" value="KIV91165.1"/>
    <property type="molecule type" value="Genomic_DNA"/>
</dbReference>
<gene>
    <name evidence="2" type="ORF">PV10_05735</name>
</gene>
<name>A0A0D1WQ39_EXOME</name>
<keyword evidence="1" id="KW-0472">Membrane</keyword>
<dbReference type="RefSeq" id="XP_016222739.1">
    <property type="nucleotide sequence ID" value="XM_016370446.1"/>
</dbReference>
<dbReference type="VEuPathDB" id="FungiDB:PV10_05735"/>
<evidence type="ECO:0000313" key="2">
    <source>
        <dbReference type="EMBL" id="KIV91165.1"/>
    </source>
</evidence>